<organism evidence="2 3">
    <name type="scientific">Ralstonia phage BHDT_So9</name>
    <dbReference type="NCBI Taxonomy" id="2972464"/>
    <lineage>
        <taxon>Viruses</taxon>
        <taxon>Duplodnaviria</taxon>
        <taxon>Heunggongvirae</taxon>
        <taxon>Uroviricota</taxon>
        <taxon>Caudoviricetes</taxon>
        <taxon>Autographivirales</taxon>
        <taxon>Autonotataviridae</taxon>
        <taxon>Okabevirinae</taxon>
        <taxon>Higashivirus</taxon>
        <taxon>Higashivirus BHDTSo9</taxon>
    </lineage>
</organism>
<protein>
    <submittedName>
        <fullName evidence="2">Uncharacterized protein</fullName>
    </submittedName>
</protein>
<evidence type="ECO:0000256" key="1">
    <source>
        <dbReference type="SAM" id="MobiDB-lite"/>
    </source>
</evidence>
<feature type="region of interest" description="Disordered" evidence="1">
    <location>
        <begin position="1"/>
        <end position="21"/>
    </location>
</feature>
<proteinExistence type="predicted"/>
<dbReference type="EMBL" id="OP087422">
    <property type="protein sequence ID" value="UWI83471.1"/>
    <property type="molecule type" value="Genomic_DNA"/>
</dbReference>
<name>A0A9E7QZ27_9CAUD</name>
<keyword evidence="3" id="KW-1185">Reference proteome</keyword>
<sequence length="37" mass="3770">MITRLGLHSGGSGGPFVVSGSLETQSIVSPESLKRGK</sequence>
<reference evidence="2" key="1">
    <citation type="submission" date="2022-07" db="EMBL/GenBank/DDBJ databases">
        <title>Biological characterization and genomic analysis of novel phages DLDT_So2 and BHDT_So9 against Pseudomonas solanacearum, an infectious agent in tomato in Vietnam.</title>
        <authorList>
            <person name="Pham Q.-A.N."/>
            <person name="To N.H."/>
            <person name="Vo N."/>
            <person name="Tu V.Q."/>
            <person name="Nguyen T.M."/>
            <person name="Nguyen H.D."/>
            <person name="Andrew M."/>
            <person name="Le T.-T.T."/>
            <person name="Vo P.T."/>
            <person name="Huynh O.N."/>
            <person name="Hoang H.A."/>
        </authorList>
    </citation>
    <scope>NUCLEOTIDE SEQUENCE</scope>
</reference>
<evidence type="ECO:0000313" key="2">
    <source>
        <dbReference type="EMBL" id="UWI83471.1"/>
    </source>
</evidence>
<evidence type="ECO:0000313" key="3">
    <source>
        <dbReference type="Proteomes" id="UP001058734"/>
    </source>
</evidence>
<accession>A0A9E7QZ27</accession>
<dbReference type="Proteomes" id="UP001058734">
    <property type="component" value="Segment"/>
</dbReference>